<evidence type="ECO:0000256" key="8">
    <source>
        <dbReference type="SAM" id="SignalP"/>
    </source>
</evidence>
<reference evidence="11 12" key="1">
    <citation type="journal article" date="2010" name="Stand. Genomic Sci.">
        <title>Complete genome sequence of Rhizobium leguminosarum bv. trifolii strain WSM1325, an effective microsymbiont of annual Mediterranean clovers.</title>
        <authorList>
            <person name="Reeve W."/>
            <person name="O'Hara G."/>
            <person name="Chain P."/>
            <person name="Ardley J."/>
            <person name="Brau L."/>
            <person name="Nandesena K."/>
            <person name="Tiwari R."/>
            <person name="Copeland A."/>
            <person name="Nolan M."/>
            <person name="Han C."/>
            <person name="Brettin T."/>
            <person name="Land M."/>
            <person name="Ovchinikova G."/>
            <person name="Ivanova N."/>
            <person name="Mavromatis K."/>
            <person name="Markowitz V."/>
            <person name="Kyrpides N."/>
            <person name="Melino V."/>
            <person name="Denton M."/>
            <person name="Yates R."/>
            <person name="Howieson J."/>
        </authorList>
    </citation>
    <scope>NUCLEOTIDE SEQUENCE [LARGE SCALE GENOMIC DNA]</scope>
    <source>
        <strain evidence="11 12">WSM1325</strain>
        <plasmid evidence="12">Plasmid pR132501</plasmid>
    </source>
</reference>
<dbReference type="InterPro" id="IPR049142">
    <property type="entry name" value="MS_channel_1st"/>
</dbReference>
<dbReference type="EMBL" id="CP001623">
    <property type="protein sequence ID" value="ACS59345.1"/>
    <property type="molecule type" value="Genomic_DNA"/>
</dbReference>
<keyword evidence="6 7" id="KW-0472">Membrane</keyword>
<dbReference type="GO" id="GO:0005886">
    <property type="term" value="C:plasma membrane"/>
    <property type="evidence" value="ECO:0007669"/>
    <property type="project" value="UniProtKB-SubCell"/>
</dbReference>
<dbReference type="InterPro" id="IPR023408">
    <property type="entry name" value="MscS_beta-dom_sf"/>
</dbReference>
<evidence type="ECO:0000256" key="3">
    <source>
        <dbReference type="ARBA" id="ARBA00022475"/>
    </source>
</evidence>
<dbReference type="SUPFAM" id="SSF82861">
    <property type="entry name" value="Mechanosensitive channel protein MscS (YggB), transmembrane region"/>
    <property type="match status" value="1"/>
</dbReference>
<feature type="signal peptide" evidence="8">
    <location>
        <begin position="1"/>
        <end position="19"/>
    </location>
</feature>
<organism evidence="11 12">
    <name type="scientific">Rhizobium leguminosarum bv. trifolii (strain WSM1325)</name>
    <dbReference type="NCBI Taxonomy" id="395491"/>
    <lineage>
        <taxon>Bacteria</taxon>
        <taxon>Pseudomonadati</taxon>
        <taxon>Pseudomonadota</taxon>
        <taxon>Alphaproteobacteria</taxon>
        <taxon>Hyphomicrobiales</taxon>
        <taxon>Rhizobiaceae</taxon>
        <taxon>Rhizobium/Agrobacterium group</taxon>
        <taxon>Rhizobium</taxon>
    </lineage>
</organism>
<protein>
    <submittedName>
        <fullName evidence="11">MscS Mechanosensitive ion channel</fullName>
    </submittedName>
</protein>
<dbReference type="InterPro" id="IPR045276">
    <property type="entry name" value="YbiO_bact"/>
</dbReference>
<dbReference type="Pfam" id="PF00924">
    <property type="entry name" value="MS_channel_2nd"/>
    <property type="match status" value="1"/>
</dbReference>
<evidence type="ECO:0000256" key="5">
    <source>
        <dbReference type="ARBA" id="ARBA00022989"/>
    </source>
</evidence>
<dbReference type="GO" id="GO:0008381">
    <property type="term" value="F:mechanosensitive monoatomic ion channel activity"/>
    <property type="evidence" value="ECO:0007669"/>
    <property type="project" value="InterPro"/>
</dbReference>
<evidence type="ECO:0000259" key="9">
    <source>
        <dbReference type="Pfam" id="PF00924"/>
    </source>
</evidence>
<evidence type="ECO:0000256" key="7">
    <source>
        <dbReference type="SAM" id="Phobius"/>
    </source>
</evidence>
<dbReference type="InterPro" id="IPR006685">
    <property type="entry name" value="MscS_channel_2nd"/>
</dbReference>
<dbReference type="Gene3D" id="3.30.70.100">
    <property type="match status" value="1"/>
</dbReference>
<keyword evidence="8" id="KW-0732">Signal</keyword>
<accession>C6B5I7</accession>
<gene>
    <name evidence="11" type="ordered locus">Rleg_5133</name>
</gene>
<feature type="transmembrane region" description="Helical" evidence="7">
    <location>
        <begin position="344"/>
        <end position="365"/>
    </location>
</feature>
<dbReference type="InterPro" id="IPR011066">
    <property type="entry name" value="MscS_channel_C_sf"/>
</dbReference>
<feature type="transmembrane region" description="Helical" evidence="7">
    <location>
        <begin position="197"/>
        <end position="215"/>
    </location>
</feature>
<dbReference type="SUPFAM" id="SSF50182">
    <property type="entry name" value="Sm-like ribonucleoproteins"/>
    <property type="match status" value="1"/>
</dbReference>
<dbReference type="Pfam" id="PF21088">
    <property type="entry name" value="MS_channel_1st"/>
    <property type="match status" value="1"/>
</dbReference>
<evidence type="ECO:0000259" key="10">
    <source>
        <dbReference type="Pfam" id="PF21088"/>
    </source>
</evidence>
<feature type="transmembrane region" description="Helical" evidence="7">
    <location>
        <begin position="401"/>
        <end position="420"/>
    </location>
</feature>
<name>C6B5I7_RHILS</name>
<keyword evidence="4 7" id="KW-0812">Transmembrane</keyword>
<dbReference type="Proteomes" id="UP000002256">
    <property type="component" value="Plasmid pR132501"/>
</dbReference>
<evidence type="ECO:0000256" key="6">
    <source>
        <dbReference type="ARBA" id="ARBA00023136"/>
    </source>
</evidence>
<comment type="similarity">
    <text evidence="2">Belongs to the MscS (TC 1.A.23) family.</text>
</comment>
<keyword evidence="3" id="KW-1003">Cell membrane</keyword>
<geneLocation type="plasmid" evidence="11 12">
    <name>pR132501</name>
</geneLocation>
<evidence type="ECO:0000256" key="1">
    <source>
        <dbReference type="ARBA" id="ARBA00004651"/>
    </source>
</evidence>
<evidence type="ECO:0000256" key="2">
    <source>
        <dbReference type="ARBA" id="ARBA00008017"/>
    </source>
</evidence>
<proteinExistence type="inferred from homology"/>
<evidence type="ECO:0000256" key="4">
    <source>
        <dbReference type="ARBA" id="ARBA00022692"/>
    </source>
</evidence>
<feature type="transmembrane region" description="Helical" evidence="7">
    <location>
        <begin position="312"/>
        <end position="332"/>
    </location>
</feature>
<dbReference type="HOGENOM" id="CLU_013626_3_1_5"/>
<feature type="transmembrane region" description="Helical" evidence="7">
    <location>
        <begin position="137"/>
        <end position="157"/>
    </location>
</feature>
<feature type="transmembrane region" description="Helical" evidence="7">
    <location>
        <begin position="104"/>
        <end position="125"/>
    </location>
</feature>
<feature type="transmembrane region" description="Helical" evidence="7">
    <location>
        <begin position="426"/>
        <end position="448"/>
    </location>
</feature>
<evidence type="ECO:0000313" key="11">
    <source>
        <dbReference type="EMBL" id="ACS59345.1"/>
    </source>
</evidence>
<feature type="transmembrane region" description="Helical" evidence="7">
    <location>
        <begin position="163"/>
        <end position="185"/>
    </location>
</feature>
<feature type="chain" id="PRO_5002962046" evidence="8">
    <location>
        <begin position="20"/>
        <end position="658"/>
    </location>
</feature>
<dbReference type="InterPro" id="IPR010920">
    <property type="entry name" value="LSM_dom_sf"/>
</dbReference>
<feature type="domain" description="Mechanosensitive ion channel transmembrane helices 2/3" evidence="10">
    <location>
        <begin position="404"/>
        <end position="445"/>
    </location>
</feature>
<dbReference type="PANTHER" id="PTHR30460:SF0">
    <property type="entry name" value="MODERATE CONDUCTANCE MECHANOSENSITIVE CHANNEL YBIO"/>
    <property type="match status" value="1"/>
</dbReference>
<dbReference type="AlphaFoldDB" id="C6B5I7"/>
<keyword evidence="5 7" id="KW-1133">Transmembrane helix</keyword>
<keyword evidence="11" id="KW-0614">Plasmid</keyword>
<feature type="domain" description="Mechanosensitive ion channel MscS" evidence="9">
    <location>
        <begin position="446"/>
        <end position="511"/>
    </location>
</feature>
<dbReference type="KEGG" id="rlg:Rleg_5133"/>
<dbReference type="PANTHER" id="PTHR30460">
    <property type="entry name" value="MODERATE CONDUCTANCE MECHANOSENSITIVE CHANNEL YBIO"/>
    <property type="match status" value="1"/>
</dbReference>
<dbReference type="Gene3D" id="2.30.30.60">
    <property type="match status" value="1"/>
</dbReference>
<comment type="subcellular location">
    <subcellularLocation>
        <location evidence="1">Cell membrane</location>
        <topology evidence="1">Multi-pass membrane protein</topology>
    </subcellularLocation>
</comment>
<dbReference type="InterPro" id="IPR011014">
    <property type="entry name" value="MscS_channel_TM-2"/>
</dbReference>
<sequence>MKWIGGFVLFVLMSVVATAQEAPRPQKVDDLVRLLQDPEVRSWLEKAPGPTLAAAQEADAGLATWEAATRSRIDGAVQAIPRIPAEVIAAAARTREDALSHGRLPVFVAFLGLTAVGLFAERLFVRSRRRAEGLQERLLAIGISAAAMAAVYFAFDWPVLPRIVLLVSLLALLAYRAISALLDTAMLTVPARRRTKIFAGAAIVGVAAASLGRPLSVDPSVTAAISFCFSFVLLALAVEGVVSSSERPFRMRIALCLAFVIVWALWCVGLRGLFWLGVYAMALPSVLRFAGQTATGMIPSEPDSTKRVLLVRGSRAVVVAVAVAWVAIVWRVDPNSLVHSDPAVASVAYGLLKSIVVLLLADLAWHLAKSWIDRRLSVQAEAGNDPSQAARRGRLRTLLPIFRNVLAVMVAAIAGLIVLAELGVEIGPLIAGAGIFGVALGFGSQTLVKDVISGVFYMLDDAFRVGEYIQAKSYKGTVEGFSLRSVRLRHHRGPVFTVPFGELGAVENMSRDWVIDKFRVNVSYDTDIEKARKLAKKIGAELQADSELGPMFIQPLKMKGVEEFGDYGIVLSFAMTTVPGMQTYIPAQGLCQNSRGFPGERHRIRDAVGAGRRRRQGRRCRCGGRDTHAASQGGGRGGVEWPATTIACGSCMAGRSTS</sequence>
<feature type="transmembrane region" description="Helical" evidence="7">
    <location>
        <begin position="221"/>
        <end position="242"/>
    </location>
</feature>
<dbReference type="SUPFAM" id="SSF82689">
    <property type="entry name" value="Mechanosensitive channel protein MscS (YggB), C-terminal domain"/>
    <property type="match status" value="1"/>
</dbReference>
<dbReference type="Gene3D" id="1.10.287.1260">
    <property type="match status" value="1"/>
</dbReference>
<evidence type="ECO:0000313" key="12">
    <source>
        <dbReference type="Proteomes" id="UP000002256"/>
    </source>
</evidence>